<protein>
    <recommendedName>
        <fullName evidence="2">Riboflavin synthase</fullName>
        <ecNumber evidence="2">2.5.1.9</ecNumber>
    </recommendedName>
</protein>
<dbReference type="EMBL" id="BAABFL010000419">
    <property type="protein sequence ID" value="GAA4650763.1"/>
    <property type="molecule type" value="Genomic_DNA"/>
</dbReference>
<dbReference type="NCBIfam" id="NF009566">
    <property type="entry name" value="PRK13020.1"/>
    <property type="match status" value="1"/>
</dbReference>
<dbReference type="PROSITE" id="PS51177">
    <property type="entry name" value="LUMAZINE_BIND"/>
    <property type="match status" value="2"/>
</dbReference>
<dbReference type="PANTHER" id="PTHR21098">
    <property type="entry name" value="RIBOFLAVIN SYNTHASE ALPHA CHAIN"/>
    <property type="match status" value="1"/>
</dbReference>
<dbReference type="Proteomes" id="UP001500604">
    <property type="component" value="Unassembled WGS sequence"/>
</dbReference>
<feature type="repeat" description="Lumazine-binding" evidence="3">
    <location>
        <begin position="1"/>
        <end position="97"/>
    </location>
</feature>
<evidence type="ECO:0000259" key="4">
    <source>
        <dbReference type="PROSITE" id="PS51177"/>
    </source>
</evidence>
<dbReference type="NCBIfam" id="NF006767">
    <property type="entry name" value="PRK09289.1"/>
    <property type="match status" value="1"/>
</dbReference>
<gene>
    <name evidence="5" type="ORF">GCM10023116_30460</name>
</gene>
<dbReference type="NCBIfam" id="TIGR00187">
    <property type="entry name" value="ribE"/>
    <property type="match status" value="1"/>
</dbReference>
<dbReference type="InterPro" id="IPR023366">
    <property type="entry name" value="ATP_synth_asu-like_sf"/>
</dbReference>
<feature type="domain" description="Lumazine-binding" evidence="4">
    <location>
        <begin position="1"/>
        <end position="97"/>
    </location>
</feature>
<evidence type="ECO:0000313" key="5">
    <source>
        <dbReference type="EMBL" id="GAA4650763.1"/>
    </source>
</evidence>
<dbReference type="SUPFAM" id="SSF63380">
    <property type="entry name" value="Riboflavin synthase domain-like"/>
    <property type="match status" value="2"/>
</dbReference>
<dbReference type="Gene3D" id="2.40.30.20">
    <property type="match status" value="2"/>
</dbReference>
<evidence type="ECO:0000256" key="1">
    <source>
        <dbReference type="ARBA" id="ARBA00022737"/>
    </source>
</evidence>
<feature type="domain" description="Lumazine-binding" evidence="4">
    <location>
        <begin position="98"/>
        <end position="195"/>
    </location>
</feature>
<dbReference type="InterPro" id="IPR026017">
    <property type="entry name" value="Lumazine-bd_dom"/>
</dbReference>
<feature type="repeat" description="Lumazine-binding" evidence="3">
    <location>
        <begin position="98"/>
        <end position="195"/>
    </location>
</feature>
<dbReference type="InterPro" id="IPR001783">
    <property type="entry name" value="Lumazine-bd"/>
</dbReference>
<proteinExistence type="predicted"/>
<accession>A0ABP8V3E7</accession>
<dbReference type="CDD" id="cd00402">
    <property type="entry name" value="Riboflavin_synthase_like"/>
    <property type="match status" value="1"/>
</dbReference>
<dbReference type="Pfam" id="PF00677">
    <property type="entry name" value="Lum_binding"/>
    <property type="match status" value="2"/>
</dbReference>
<dbReference type="RefSeq" id="WP_345197002.1">
    <property type="nucleotide sequence ID" value="NZ_BAABFL010000419.1"/>
</dbReference>
<name>A0ABP8V3E7_9GAMM</name>
<keyword evidence="6" id="KW-1185">Reference proteome</keyword>
<evidence type="ECO:0000313" key="6">
    <source>
        <dbReference type="Proteomes" id="UP001500604"/>
    </source>
</evidence>
<sequence>MFTGIVQGRMPVAAVDSKPDFSTLTIQMDPDLLEGLKTGASIAVNGVCLTVTAFGDGQVSFDVMKETLRVTNLVDVQPGSFVNVERAARFSDEIGGHLLSGHVHDTVVVKEVIREPENTTILFAVDARWRDYLMPKGYVALNGASLTLGEAVTDDEFRVHLIPETLRLTTFATVEPGDKVNLEIDSQTQAVVDTVKRCLGDQGFVQRLLSK</sequence>
<dbReference type="PANTHER" id="PTHR21098:SF0">
    <property type="entry name" value="RIBOFLAVIN SYNTHASE"/>
    <property type="match status" value="1"/>
</dbReference>
<dbReference type="EC" id="2.5.1.9" evidence="2"/>
<evidence type="ECO:0000256" key="3">
    <source>
        <dbReference type="PROSITE-ProRule" id="PRU00524"/>
    </source>
</evidence>
<dbReference type="InterPro" id="IPR017938">
    <property type="entry name" value="Riboflavin_synthase-like_b-brl"/>
</dbReference>
<organism evidence="5 6">
    <name type="scientific">Kistimonas scapharcae</name>
    <dbReference type="NCBI Taxonomy" id="1036133"/>
    <lineage>
        <taxon>Bacteria</taxon>
        <taxon>Pseudomonadati</taxon>
        <taxon>Pseudomonadota</taxon>
        <taxon>Gammaproteobacteria</taxon>
        <taxon>Oceanospirillales</taxon>
        <taxon>Endozoicomonadaceae</taxon>
        <taxon>Kistimonas</taxon>
    </lineage>
</organism>
<evidence type="ECO:0000256" key="2">
    <source>
        <dbReference type="NCBIfam" id="TIGR00187"/>
    </source>
</evidence>
<dbReference type="PIRSF" id="PIRSF000498">
    <property type="entry name" value="Riboflavin_syn_A"/>
    <property type="match status" value="1"/>
</dbReference>
<keyword evidence="1" id="KW-0677">Repeat</keyword>
<comment type="caution">
    <text evidence="5">The sequence shown here is derived from an EMBL/GenBank/DDBJ whole genome shotgun (WGS) entry which is preliminary data.</text>
</comment>
<reference evidence="6" key="1">
    <citation type="journal article" date="2019" name="Int. J. Syst. Evol. Microbiol.">
        <title>The Global Catalogue of Microorganisms (GCM) 10K type strain sequencing project: providing services to taxonomists for standard genome sequencing and annotation.</title>
        <authorList>
            <consortium name="The Broad Institute Genomics Platform"/>
            <consortium name="The Broad Institute Genome Sequencing Center for Infectious Disease"/>
            <person name="Wu L."/>
            <person name="Ma J."/>
        </authorList>
    </citation>
    <scope>NUCLEOTIDE SEQUENCE [LARGE SCALE GENOMIC DNA]</scope>
    <source>
        <strain evidence="6">JCM 17805</strain>
    </source>
</reference>